<dbReference type="EC" id="2.4.1.-" evidence="7"/>
<name>T1JFI9_STRMM</name>
<organism evidence="9 10">
    <name type="scientific">Strigamia maritima</name>
    <name type="common">European centipede</name>
    <name type="synonym">Geophilus maritimus</name>
    <dbReference type="NCBI Taxonomy" id="126957"/>
    <lineage>
        <taxon>Eukaryota</taxon>
        <taxon>Metazoa</taxon>
        <taxon>Ecdysozoa</taxon>
        <taxon>Arthropoda</taxon>
        <taxon>Myriapoda</taxon>
        <taxon>Chilopoda</taxon>
        <taxon>Pleurostigmophora</taxon>
        <taxon>Geophilomorpha</taxon>
        <taxon>Linotaeniidae</taxon>
        <taxon>Strigamia</taxon>
    </lineage>
</organism>
<dbReference type="InterPro" id="IPR001503">
    <property type="entry name" value="Glyco_trans_10"/>
</dbReference>
<sequence>MSSYSRICTILLLINENLVKSGCFYMLESPLTTQNIYRDTDMYKMKFNWTATCRHDSDIVTPYGKFVPYNPNVKFLPLKLNYALNKTRKVAWFVSNCWAHNERLAYAQELARFIPVDIYGMCGHKECQRNEMAKCMKMLDKDYKFYLAFENSYCEDYITEKLYDIGLKRNIVPIVLGARKEDYIRSAPPQSFISVEDFNSSKSLAEYLHHLDKNDKLFNEFFRWKGTGEFVNTYFWCRLCALLHDKRTYKYKYYEDIENWWNGPNTCSQTRWSQQNISSNIVEKPGKKMKTNRFDLLSFIFKLRVKFRQNFYFIL</sequence>
<dbReference type="SUPFAM" id="SSF53756">
    <property type="entry name" value="UDP-Glycosyltransferase/glycogen phosphorylase"/>
    <property type="match status" value="1"/>
</dbReference>
<keyword evidence="4 7" id="KW-0328">Glycosyltransferase</keyword>
<evidence type="ECO:0000259" key="8">
    <source>
        <dbReference type="Pfam" id="PF00852"/>
    </source>
</evidence>
<dbReference type="InterPro" id="IPR038577">
    <property type="entry name" value="GT10-like_C_sf"/>
</dbReference>
<dbReference type="OMA" id="HIFNICG"/>
<keyword evidence="7" id="KW-0812">Transmembrane</keyword>
<evidence type="ECO:0000256" key="6">
    <source>
        <dbReference type="ARBA" id="ARBA00023034"/>
    </source>
</evidence>
<dbReference type="Proteomes" id="UP000014500">
    <property type="component" value="Unassembled WGS sequence"/>
</dbReference>
<dbReference type="PANTHER" id="PTHR48438">
    <property type="entry name" value="ALPHA-(1,3)-FUCOSYLTRANSFERASE C-RELATED"/>
    <property type="match status" value="1"/>
</dbReference>
<evidence type="ECO:0000256" key="3">
    <source>
        <dbReference type="ARBA" id="ARBA00008919"/>
    </source>
</evidence>
<dbReference type="EMBL" id="JH432169">
    <property type="status" value="NOT_ANNOTATED_CDS"/>
    <property type="molecule type" value="Genomic_DNA"/>
</dbReference>
<dbReference type="PANTHER" id="PTHR48438:SF1">
    <property type="entry name" value="ALPHA-(1,3)-FUCOSYLTRANSFERASE C-RELATED"/>
    <property type="match status" value="1"/>
</dbReference>
<dbReference type="STRING" id="126957.T1JFI9"/>
<evidence type="ECO:0000256" key="5">
    <source>
        <dbReference type="ARBA" id="ARBA00022679"/>
    </source>
</evidence>
<dbReference type="GO" id="GO:0008417">
    <property type="term" value="F:fucosyltransferase activity"/>
    <property type="evidence" value="ECO:0007669"/>
    <property type="project" value="InterPro"/>
</dbReference>
<keyword evidence="6 7" id="KW-0333">Golgi apparatus</keyword>
<keyword evidence="10" id="KW-1185">Reference proteome</keyword>
<evidence type="ECO:0000313" key="10">
    <source>
        <dbReference type="Proteomes" id="UP000014500"/>
    </source>
</evidence>
<evidence type="ECO:0000256" key="2">
    <source>
        <dbReference type="ARBA" id="ARBA00004922"/>
    </source>
</evidence>
<comment type="subcellular location">
    <subcellularLocation>
        <location evidence="1">Golgi apparatus membrane</location>
        <topology evidence="1">Single-pass type II membrane protein</topology>
    </subcellularLocation>
    <subcellularLocation>
        <location evidence="7">Golgi apparatus</location>
        <location evidence="7">Golgi stack membrane</location>
        <topology evidence="7">Single-pass type II membrane protein</topology>
    </subcellularLocation>
</comment>
<reference evidence="9" key="2">
    <citation type="submission" date="2015-02" db="UniProtKB">
        <authorList>
            <consortium name="EnsemblMetazoa"/>
        </authorList>
    </citation>
    <scope>IDENTIFICATION</scope>
</reference>
<evidence type="ECO:0000256" key="7">
    <source>
        <dbReference type="RuleBase" id="RU003832"/>
    </source>
</evidence>
<dbReference type="eggNOG" id="KOG2619">
    <property type="taxonomic scope" value="Eukaryota"/>
</dbReference>
<comment type="pathway">
    <text evidence="2">Protein modification; protein glycosylation.</text>
</comment>
<evidence type="ECO:0000256" key="1">
    <source>
        <dbReference type="ARBA" id="ARBA00004323"/>
    </source>
</evidence>
<dbReference type="PhylomeDB" id="T1JFI9"/>
<dbReference type="GO" id="GO:0032580">
    <property type="term" value="C:Golgi cisterna membrane"/>
    <property type="evidence" value="ECO:0007669"/>
    <property type="project" value="UniProtKB-SubCell"/>
</dbReference>
<dbReference type="HOGENOM" id="CLU_032075_5_1_1"/>
<dbReference type="Gene3D" id="3.40.50.11660">
    <property type="entry name" value="Glycosyl transferase family 10, C-terminal domain"/>
    <property type="match status" value="1"/>
</dbReference>
<protein>
    <recommendedName>
        <fullName evidence="7">Fucosyltransferase</fullName>
        <ecNumber evidence="7">2.4.1.-</ecNumber>
    </recommendedName>
</protein>
<evidence type="ECO:0000256" key="4">
    <source>
        <dbReference type="ARBA" id="ARBA00022676"/>
    </source>
</evidence>
<proteinExistence type="inferred from homology"/>
<dbReference type="AlphaFoldDB" id="T1JFI9"/>
<keyword evidence="7" id="KW-0472">Membrane</keyword>
<reference evidence="10" key="1">
    <citation type="submission" date="2011-05" db="EMBL/GenBank/DDBJ databases">
        <authorList>
            <person name="Richards S.R."/>
            <person name="Qu J."/>
            <person name="Jiang H."/>
            <person name="Jhangiani S.N."/>
            <person name="Agravi P."/>
            <person name="Goodspeed R."/>
            <person name="Gross S."/>
            <person name="Mandapat C."/>
            <person name="Jackson L."/>
            <person name="Mathew T."/>
            <person name="Pu L."/>
            <person name="Thornton R."/>
            <person name="Saada N."/>
            <person name="Wilczek-Boney K.B."/>
            <person name="Lee S."/>
            <person name="Kovar C."/>
            <person name="Wu Y."/>
            <person name="Scherer S.E."/>
            <person name="Worley K.C."/>
            <person name="Muzny D.M."/>
            <person name="Gibbs R."/>
        </authorList>
    </citation>
    <scope>NUCLEOTIDE SEQUENCE</scope>
    <source>
        <strain evidence="10">Brora</strain>
    </source>
</reference>
<dbReference type="InterPro" id="IPR055270">
    <property type="entry name" value="Glyco_tran_10_C"/>
</dbReference>
<dbReference type="GO" id="GO:0000139">
    <property type="term" value="C:Golgi membrane"/>
    <property type="evidence" value="ECO:0007669"/>
    <property type="project" value="UniProtKB-SubCell"/>
</dbReference>
<dbReference type="EnsemblMetazoa" id="SMAR012603-RA">
    <property type="protein sequence ID" value="SMAR012603-PA"/>
    <property type="gene ID" value="SMAR012603"/>
</dbReference>
<dbReference type="FunFam" id="3.40.50.11660:FF:000004">
    <property type="entry name" value="Glycoprotein 3-alpha-L-fucosyltransferase A"/>
    <property type="match status" value="1"/>
</dbReference>
<comment type="similarity">
    <text evidence="3 7">Belongs to the glycosyltransferase 10 family.</text>
</comment>
<dbReference type="Pfam" id="PF00852">
    <property type="entry name" value="Glyco_transf_10"/>
    <property type="match status" value="1"/>
</dbReference>
<feature type="domain" description="Fucosyltransferase C-terminal" evidence="8">
    <location>
        <begin position="85"/>
        <end position="260"/>
    </location>
</feature>
<evidence type="ECO:0000313" key="9">
    <source>
        <dbReference type="EnsemblMetazoa" id="SMAR012603-PA"/>
    </source>
</evidence>
<dbReference type="UniPathway" id="UPA00378"/>
<accession>T1JFI9</accession>
<keyword evidence="5 7" id="KW-0808">Transferase</keyword>